<keyword evidence="5" id="KW-1185">Reference proteome</keyword>
<accession>A0A926F9U9</accession>
<dbReference type="Gene3D" id="3.40.50.300">
    <property type="entry name" value="P-loop containing nucleotide triphosphate hydrolases"/>
    <property type="match status" value="1"/>
</dbReference>
<evidence type="ECO:0000256" key="1">
    <source>
        <dbReference type="SAM" id="Coils"/>
    </source>
</evidence>
<evidence type="ECO:0000313" key="4">
    <source>
        <dbReference type="EMBL" id="MBC8596963.1"/>
    </source>
</evidence>
<keyword evidence="1" id="KW-0175">Coiled coil</keyword>
<feature type="domain" description="AAA" evidence="2">
    <location>
        <begin position="129"/>
        <end position="253"/>
    </location>
</feature>
<dbReference type="RefSeq" id="WP_262432338.1">
    <property type="nucleotide sequence ID" value="NZ_JACRTE010000011.1"/>
</dbReference>
<dbReference type="SUPFAM" id="SSF52540">
    <property type="entry name" value="P-loop containing nucleoside triphosphate hydrolases"/>
    <property type="match status" value="1"/>
</dbReference>
<dbReference type="AlphaFoldDB" id="A0A926F9U9"/>
<dbReference type="InterPro" id="IPR027417">
    <property type="entry name" value="P-loop_NTPase"/>
</dbReference>
<organism evidence="4 5">
    <name type="scientific">Qingrenia yutianensis</name>
    <dbReference type="NCBI Taxonomy" id="2763676"/>
    <lineage>
        <taxon>Bacteria</taxon>
        <taxon>Bacillati</taxon>
        <taxon>Bacillota</taxon>
        <taxon>Clostridia</taxon>
        <taxon>Eubacteriales</taxon>
        <taxon>Oscillospiraceae</taxon>
        <taxon>Qingrenia</taxon>
    </lineage>
</organism>
<dbReference type="PANTHER" id="PTHR33295">
    <property type="entry name" value="ATPASE"/>
    <property type="match status" value="1"/>
</dbReference>
<protein>
    <submittedName>
        <fullName evidence="4">AAA family ATPase</fullName>
    </submittedName>
</protein>
<dbReference type="InterPro" id="IPR041682">
    <property type="entry name" value="AAA_14"/>
</dbReference>
<dbReference type="PANTHER" id="PTHR33295:SF18">
    <property type="entry name" value="AAA+ ATPASE DOMAIN-CONTAINING PROTEIN"/>
    <property type="match status" value="1"/>
</dbReference>
<evidence type="ECO:0000313" key="5">
    <source>
        <dbReference type="Proteomes" id="UP000647416"/>
    </source>
</evidence>
<dbReference type="EMBL" id="JACRTE010000011">
    <property type="protein sequence ID" value="MBC8596963.1"/>
    <property type="molecule type" value="Genomic_DNA"/>
</dbReference>
<sequence>MDNIAYRINELKTKIGELPVGYISKKNINGKTRYYHQWTEFGKIKSKYIKDGELETLQEQIELRRKLQKELKALEKEVPKMKNVPLTEFHTKVSAGESLMRMTESVRRYERRDCFKSIKKFLELPNEPRICVIYGLRRTGKTTMLFQTIQDMTAEDFSKTVYIKIEADDTMAGLNKDLQLLYDSGIRNVFIDEITLMSDFIDSSSLLSDVYAVMGMKIILSGTDSLGFWLAKNQELYDRAYSIHTTFIPFREYSRLLKKDDIDEYIRYGGTLRAGEIDFDDEDLLSEESAFRSDESTRRYIDTAISKNIQHSLVHCEDGGQFRHLYTLYEAGELTSAINRIIEDMNHRFILEVLTRDFKSNDLKLAAKNLRGEANPEKRTDILDDVDVEAVTQRLMDILEIRNSEDRKIGITKTHIEEIKEYLKALDLIYYTSVETTIPGAAPYDNIVFTQPGMRYCQAQALVHSLMKDSLFSAQSEQMKELVTNRILDEVKGRMLEDIVLMETAKKLNPKRYKVFKLKFAAGEFDMVIYDREKNVCGIYEIKHSDKSDANQYRHLADADKCEQTERRFGQIVSKAVLYRGESFETENGIAYRNVEEYLKNDIVDFSLEQAMDNDIQNGMDLI</sequence>
<proteinExistence type="predicted"/>
<dbReference type="Pfam" id="PF13173">
    <property type="entry name" value="AAA_14"/>
    <property type="match status" value="1"/>
</dbReference>
<reference evidence="4" key="1">
    <citation type="submission" date="2020-08" db="EMBL/GenBank/DDBJ databases">
        <title>Genome public.</title>
        <authorList>
            <person name="Liu C."/>
            <person name="Sun Q."/>
        </authorList>
    </citation>
    <scope>NUCLEOTIDE SEQUENCE</scope>
    <source>
        <strain evidence="4">NSJ-50</strain>
    </source>
</reference>
<evidence type="ECO:0000259" key="2">
    <source>
        <dbReference type="Pfam" id="PF13173"/>
    </source>
</evidence>
<dbReference type="Proteomes" id="UP000647416">
    <property type="component" value="Unassembled WGS sequence"/>
</dbReference>
<evidence type="ECO:0000259" key="3">
    <source>
        <dbReference type="Pfam" id="PF20586"/>
    </source>
</evidence>
<dbReference type="Pfam" id="PF20586">
    <property type="entry name" value="DUF6788"/>
    <property type="match status" value="1"/>
</dbReference>
<name>A0A926F9U9_9FIRM</name>
<gene>
    <name evidence="4" type="ORF">H8706_08790</name>
</gene>
<comment type="caution">
    <text evidence="4">The sequence shown here is derived from an EMBL/GenBank/DDBJ whole genome shotgun (WGS) entry which is preliminary data.</text>
</comment>
<feature type="coiled-coil region" evidence="1">
    <location>
        <begin position="54"/>
        <end position="84"/>
    </location>
</feature>
<feature type="domain" description="DUF6788" evidence="3">
    <location>
        <begin position="3"/>
        <end position="59"/>
    </location>
</feature>
<dbReference type="InterPro" id="IPR046738">
    <property type="entry name" value="DUF6788"/>
</dbReference>